<dbReference type="CDD" id="cd15283">
    <property type="entry name" value="7tmC_V2R_pheromone"/>
    <property type="match status" value="1"/>
</dbReference>
<reference evidence="13" key="2">
    <citation type="journal article" date="2010" name="Science">
        <title>The genome of the Western clawed frog Xenopus tropicalis.</title>
        <authorList>
            <person name="Hellsten U."/>
            <person name="Harland R.M."/>
            <person name="Gilchrist M.J."/>
            <person name="Hendrix D."/>
            <person name="Jurka J."/>
            <person name="Kapitonov V."/>
            <person name="Ovcharenko I."/>
            <person name="Putnam N.H."/>
            <person name="Shu S."/>
            <person name="Taher L."/>
            <person name="Blitz I.L."/>
            <person name="Blumberg B."/>
            <person name="Dichmann D.S."/>
            <person name="Dubchak I."/>
            <person name="Amaya E."/>
            <person name="Detter J.C."/>
            <person name="Fletcher R."/>
            <person name="Gerhard D.S."/>
            <person name="Goodstein D."/>
            <person name="Graves T."/>
            <person name="Grigoriev I.V."/>
            <person name="Grimwood J."/>
            <person name="Kawashima T."/>
            <person name="Lindquist E."/>
            <person name="Lucas S.M."/>
            <person name="Mead P.E."/>
            <person name="Mitros T."/>
            <person name="Ogino H."/>
            <person name="Ohta Y."/>
            <person name="Poliakov A.V."/>
            <person name="Pollet N."/>
            <person name="Robert J."/>
            <person name="Salamov A."/>
            <person name="Sater A.K."/>
            <person name="Schmutz J."/>
            <person name="Terry A."/>
            <person name="Vize P.D."/>
            <person name="Warren W.C."/>
            <person name="Wells D."/>
            <person name="Wills A."/>
            <person name="Wilson R.K."/>
            <person name="Zimmerman L.B."/>
            <person name="Zorn A.M."/>
            <person name="Grainger R."/>
            <person name="Grammer T."/>
            <person name="Khokha M.K."/>
            <person name="Richardson P.M."/>
            <person name="Rokhsar D.S."/>
        </authorList>
    </citation>
    <scope>NUCLEOTIDE SEQUENCE [LARGE SCALE GENOMIC DNA]</scope>
    <source>
        <strain evidence="13">Nigerian</strain>
    </source>
</reference>
<evidence type="ECO:0000313" key="13">
    <source>
        <dbReference type="EMBL" id="OCA17552.1"/>
    </source>
</evidence>
<dbReference type="Pfam" id="PF00003">
    <property type="entry name" value="7tm_3"/>
    <property type="match status" value="1"/>
</dbReference>
<dbReference type="PROSITE" id="PS00981">
    <property type="entry name" value="G_PROTEIN_RECEP_F3_3"/>
    <property type="match status" value="1"/>
</dbReference>
<dbReference type="PANTHER" id="PTHR24061:SF592">
    <property type="entry name" value="VOMERONASAL TYPE-2 RECEPTOR 116-LIKE"/>
    <property type="match status" value="1"/>
</dbReference>
<organism evidence="13">
    <name type="scientific">Xenopus tropicalis</name>
    <name type="common">Western clawed frog</name>
    <name type="synonym">Silurana tropicalis</name>
    <dbReference type="NCBI Taxonomy" id="8364"/>
    <lineage>
        <taxon>Eukaryota</taxon>
        <taxon>Metazoa</taxon>
        <taxon>Chordata</taxon>
        <taxon>Craniata</taxon>
        <taxon>Vertebrata</taxon>
        <taxon>Euteleostomi</taxon>
        <taxon>Amphibia</taxon>
        <taxon>Batrachia</taxon>
        <taxon>Anura</taxon>
        <taxon>Pipoidea</taxon>
        <taxon>Pipidae</taxon>
        <taxon>Xenopodinae</taxon>
        <taxon>Xenopus</taxon>
        <taxon>Silurana</taxon>
    </lineage>
</organism>
<sequence>MYLVNLHFAIEQMNHNPAVLPNLTLGYHIYDSCGDPRKAVRSVFQILSGTREPICYGATYYSLSDRVNFPYIFQTLPNPDNAAITLVRLLKDFSWNWVGIITSDDLSGSYEQQILAEAFSFHGICVEFTIKMNKDKPETSQRDKTTLKESSTEVIIVCGTVSLNHIVIYEKLTNEVSEKTFVLSPSWGDNHYLFIYTRKTFNCSLFIRSLYSYYMNTPEYLNFIAKYYPLNYPEDKILEDIWIMHFDCLVKDQTKNQYYRKDKKLHNCTGAERLTSLPLFYYISHSPRVHLATVLMSLAINHLNNLVHEESPQSCKEISNYRHQVNSVGIKNIFQQWNRIIFSNTRAIISIPRAQCSDNCLPGYRKAPKPGVHSCCYDCVLCSEGEISNRIDSENCIRCADIEWPNEKRNQCIAKMEDFLSYTSDGISVFFYSISVLFFLLNLLIFGVFIRHLDTPIVRANNRSLSFLLLVSIKLSFLSVFLFLGRPVDITCMLRIITFGITFSIAVSSLLAKTIMVCVAFKATKPGSSWRKWLGVKLSNSVVLFCSSIQIIICMTWLAISPPFQELDIHTSPGTIIIQCNEGSAIGFYSVIGYMGLLAAVSFVLAFLARSLPDSFNEAKYITFSMLLFCSVWITMIPAYLSTKGKNTVCVEIFAILTSSAGLLASIFLPKCYIILLKCQMNTKSHLLGNKH</sequence>
<dbReference type="InterPro" id="IPR017978">
    <property type="entry name" value="GPCR_3_C"/>
</dbReference>
<proteinExistence type="predicted"/>
<feature type="transmembrane region" description="Helical" evidence="11">
    <location>
        <begin position="429"/>
        <end position="453"/>
    </location>
</feature>
<dbReference type="InterPro" id="IPR001828">
    <property type="entry name" value="ANF_lig-bd_rcpt"/>
</dbReference>
<dbReference type="InterPro" id="IPR011500">
    <property type="entry name" value="GPCR_3_9-Cys_dom"/>
</dbReference>
<reference evidence="13" key="1">
    <citation type="submission" date="2009-11" db="EMBL/GenBank/DDBJ databases">
        <authorList>
            <consortium name="US DOE Joint Genome Institute (JGI-PGF)"/>
            <person name="Ottilar R."/>
            <person name="Schmutz J."/>
            <person name="Salamov A."/>
            <person name="Cheng J.F."/>
            <person name="Lucas S."/>
            <person name="Pitluck S."/>
            <person name="Gundlach H."/>
            <person name="Guo Y."/>
            <person name="Haberer G."/>
            <person name="Nasrallah J."/>
            <person name="Mayer K.F.X."/>
            <person name="van de Peer Y."/>
            <person name="Weigel D."/>
            <person name="Grigoriev I.V."/>
        </authorList>
    </citation>
    <scope>NUCLEOTIDE SEQUENCE</scope>
    <source>
        <strain evidence="13">Nigerian</strain>
    </source>
</reference>
<evidence type="ECO:0000256" key="11">
    <source>
        <dbReference type="SAM" id="Phobius"/>
    </source>
</evidence>
<feature type="transmembrane region" description="Helical" evidence="11">
    <location>
        <begin position="542"/>
        <end position="560"/>
    </location>
</feature>
<evidence type="ECO:0000256" key="7">
    <source>
        <dbReference type="ARBA" id="ARBA00023136"/>
    </source>
</evidence>
<dbReference type="InterPro" id="IPR017979">
    <property type="entry name" value="GPCR_3_CS"/>
</dbReference>
<dbReference type="FunFam" id="3.40.50.2300:FF:000112">
    <property type="entry name" value="Uncharacterized protein"/>
    <property type="match status" value="1"/>
</dbReference>
<protein>
    <recommendedName>
        <fullName evidence="12">G-protein coupled receptors family 3 profile domain-containing protein</fullName>
    </recommendedName>
</protein>
<dbReference type="Gene3D" id="2.10.50.30">
    <property type="entry name" value="GPCR, family 3, nine cysteines domain"/>
    <property type="match status" value="1"/>
</dbReference>
<feature type="transmembrane region" description="Helical" evidence="11">
    <location>
        <begin position="496"/>
        <end position="521"/>
    </location>
</feature>
<dbReference type="FunFam" id="2.10.50.30:FF:000003">
    <property type="entry name" value="Vomeronasal 2, receptor 120"/>
    <property type="match status" value="1"/>
</dbReference>
<dbReference type="InterPro" id="IPR004073">
    <property type="entry name" value="GPCR_3_vmron_rcpt_2"/>
</dbReference>
<evidence type="ECO:0000256" key="1">
    <source>
        <dbReference type="ARBA" id="ARBA00004651"/>
    </source>
</evidence>
<evidence type="ECO:0000256" key="5">
    <source>
        <dbReference type="ARBA" id="ARBA00022989"/>
    </source>
</evidence>
<dbReference type="Pfam" id="PF01094">
    <property type="entry name" value="ANF_receptor"/>
    <property type="match status" value="1"/>
</dbReference>
<keyword evidence="7 11" id="KW-0472">Membrane</keyword>
<gene>
    <name evidence="13" type="ORF">XENTR_v90027001mg</name>
</gene>
<reference evidence="13" key="3">
    <citation type="submission" date="2016-05" db="EMBL/GenBank/DDBJ databases">
        <title>WGS assembly of Xenopus tropicalis.</title>
        <authorList>
            <person name="Sessions A."/>
            <person name="Jenkins J."/>
            <person name="Mitros T."/>
            <person name="Lyons J.T."/>
            <person name="Dichmann D.S."/>
            <person name="Robert J."/>
            <person name="Harland R.M."/>
            <person name="Rokhsar D.S."/>
        </authorList>
    </citation>
    <scope>NUCLEOTIDE SEQUENCE</scope>
    <source>
        <strain evidence="13">Nigerian</strain>
    </source>
</reference>
<dbReference type="PRINTS" id="PR00248">
    <property type="entry name" value="GPCRMGR"/>
</dbReference>
<feature type="transmembrane region" description="Helical" evidence="11">
    <location>
        <begin position="621"/>
        <end position="641"/>
    </location>
</feature>
<evidence type="ECO:0000256" key="3">
    <source>
        <dbReference type="ARBA" id="ARBA00022692"/>
    </source>
</evidence>
<dbReference type="InterPro" id="IPR038550">
    <property type="entry name" value="GPCR_3_9-Cys_sf"/>
</dbReference>
<dbReference type="PROSITE" id="PS50259">
    <property type="entry name" value="G_PROTEIN_RECEP_F3_4"/>
    <property type="match status" value="1"/>
</dbReference>
<evidence type="ECO:0000256" key="4">
    <source>
        <dbReference type="ARBA" id="ARBA00022729"/>
    </source>
</evidence>
<keyword evidence="8" id="KW-0675">Receptor</keyword>
<keyword evidence="9" id="KW-0325">Glycoprotein</keyword>
<keyword evidence="5 11" id="KW-1133">Transmembrane helix</keyword>
<feature type="transmembrane region" description="Helical" evidence="11">
    <location>
        <begin position="591"/>
        <end position="609"/>
    </location>
</feature>
<name>A0A1B8Y3N2_XENTR</name>
<keyword evidence="6" id="KW-0297">G-protein coupled receptor</keyword>
<dbReference type="Gene3D" id="3.40.50.2300">
    <property type="match status" value="3"/>
</dbReference>
<dbReference type="InterPro" id="IPR000068">
    <property type="entry name" value="GPCR_3_Ca_sens_rcpt-rel"/>
</dbReference>
<keyword evidence="3 11" id="KW-0812">Transmembrane</keyword>
<keyword evidence="4" id="KW-0732">Signal</keyword>
<evidence type="ECO:0000256" key="9">
    <source>
        <dbReference type="ARBA" id="ARBA00023180"/>
    </source>
</evidence>
<feature type="transmembrane region" description="Helical" evidence="11">
    <location>
        <begin position="465"/>
        <end position="484"/>
    </location>
</feature>
<dbReference type="InterPro" id="IPR000337">
    <property type="entry name" value="GPCR_3"/>
</dbReference>
<accession>A0A1B8Y3N2</accession>
<evidence type="ECO:0000259" key="12">
    <source>
        <dbReference type="PROSITE" id="PS50259"/>
    </source>
</evidence>
<dbReference type="Pfam" id="PF07562">
    <property type="entry name" value="NCD3G"/>
    <property type="match status" value="1"/>
</dbReference>
<evidence type="ECO:0000256" key="6">
    <source>
        <dbReference type="ARBA" id="ARBA00023040"/>
    </source>
</evidence>
<comment type="subcellular location">
    <subcellularLocation>
        <location evidence="1">Cell membrane</location>
        <topology evidence="1">Multi-pass membrane protein</topology>
    </subcellularLocation>
</comment>
<dbReference type="GO" id="GO:0005886">
    <property type="term" value="C:plasma membrane"/>
    <property type="evidence" value="ECO:0007669"/>
    <property type="project" value="UniProtKB-SubCell"/>
</dbReference>
<dbReference type="PANTHER" id="PTHR24061">
    <property type="entry name" value="CALCIUM-SENSING RECEPTOR-RELATED"/>
    <property type="match status" value="1"/>
</dbReference>
<evidence type="ECO:0000256" key="2">
    <source>
        <dbReference type="ARBA" id="ARBA00022475"/>
    </source>
</evidence>
<dbReference type="GO" id="GO:0004930">
    <property type="term" value="F:G protein-coupled receptor activity"/>
    <property type="evidence" value="ECO:0007669"/>
    <property type="project" value="UniProtKB-KW"/>
</dbReference>
<evidence type="ECO:0000256" key="10">
    <source>
        <dbReference type="ARBA" id="ARBA00023224"/>
    </source>
</evidence>
<keyword evidence="2" id="KW-1003">Cell membrane</keyword>
<dbReference type="PRINTS" id="PR01535">
    <property type="entry name" value="VOMERONASL2R"/>
</dbReference>
<feature type="domain" description="G-protein coupled receptors family 3 profile" evidence="12">
    <location>
        <begin position="427"/>
        <end position="691"/>
    </location>
</feature>
<feature type="transmembrane region" description="Helical" evidence="11">
    <location>
        <begin position="653"/>
        <end position="676"/>
    </location>
</feature>
<dbReference type="InterPro" id="IPR028082">
    <property type="entry name" value="Peripla_BP_I"/>
</dbReference>
<dbReference type="AlphaFoldDB" id="A0A1B8Y3N2"/>
<keyword evidence="10" id="KW-0807">Transducer</keyword>
<dbReference type="FunFam" id="3.40.50.2300:FF:000601">
    <property type="entry name" value="Uncharacterized protein"/>
    <property type="match status" value="1"/>
</dbReference>
<evidence type="ECO:0000256" key="8">
    <source>
        <dbReference type="ARBA" id="ARBA00023170"/>
    </source>
</evidence>
<dbReference type="EMBL" id="KV460491">
    <property type="protein sequence ID" value="OCA17552.1"/>
    <property type="molecule type" value="Genomic_DNA"/>
</dbReference>
<dbReference type="SUPFAM" id="SSF53822">
    <property type="entry name" value="Periplasmic binding protein-like I"/>
    <property type="match status" value="1"/>
</dbReference>